<organism evidence="1">
    <name type="scientific">viral metagenome</name>
    <dbReference type="NCBI Taxonomy" id="1070528"/>
    <lineage>
        <taxon>unclassified sequences</taxon>
        <taxon>metagenomes</taxon>
        <taxon>organismal metagenomes</taxon>
    </lineage>
</organism>
<dbReference type="EMBL" id="MT141518">
    <property type="protein sequence ID" value="QJA64338.1"/>
    <property type="molecule type" value="Genomic_DNA"/>
</dbReference>
<dbReference type="InterPro" id="IPR013320">
    <property type="entry name" value="ConA-like_dom_sf"/>
</dbReference>
<reference evidence="1" key="1">
    <citation type="submission" date="2020-03" db="EMBL/GenBank/DDBJ databases">
        <title>The deep terrestrial virosphere.</title>
        <authorList>
            <person name="Holmfeldt K."/>
            <person name="Nilsson E."/>
            <person name="Simone D."/>
            <person name="Lopez-Fernandez M."/>
            <person name="Wu X."/>
            <person name="de Brujin I."/>
            <person name="Lundin D."/>
            <person name="Andersson A."/>
            <person name="Bertilsson S."/>
            <person name="Dopson M."/>
        </authorList>
    </citation>
    <scope>NUCLEOTIDE SEQUENCE</scope>
    <source>
        <strain evidence="1">MM415B00505</strain>
    </source>
</reference>
<evidence type="ECO:0000313" key="1">
    <source>
        <dbReference type="EMBL" id="QJA64338.1"/>
    </source>
</evidence>
<name>A0A6M3J4C2_9ZZZZ</name>
<sequence>MKRLSLFLALILSASILFAQELPQVPDDILYELQFQFNGQWLPSVDPSLIGPENYQTLQNMRYTPTGGLEGVSGYSKINSNAISGTPEIDTGYHFKKDNPFESHVIVSADGTIYENTTAIPGTGDFVATALYTEVSGPARFAASPFGSVAHANGEESTIWGGNEIPSAAFLTSSAAVTAHTLTHPKDYSFAVNNDLTTSDNVVIIGGEGGQDSNTKILIHSDTTDGSVDFADATGNHSPAGAGGDEHHEVDQKKFGSTSIYMPNAGDYLTVADSADFDILGGDFTIDFWVRHTDVTATRHYVGQYESGNDSWGIYWAQGGPTLAVNFTESAASVFYYTCPWTPSIDTWYHLAFVRSTNTHYIFIDGVSQPLTLVAGAYANTGADIVAQLTIGDAFSGGGTLYGYLDEFRMSDTARWTTTFTPPTRPYAVSSKTWLVGSPRPLKGVKFYVSSANTEASTMTAKEWNGSVWNSLSITDNTDTGASLAKTDTVTWSSTVDTSKVKFIENRLYYWYQFAIDAGDATIYKTTLNAPWQPIVDIWDGVPRQPTQFQAYKSAKYEDYTLEVNDPDATYYGDLGGLTSSEWLIVMFDERQTALKWIMVPGKENTTAATATIYYWNGSEWTTVGAVADTTLDEAGSTKSLGQSGVMSWEPPAIALEFVRTLFGVTGYAYKLKWSDTLTASNAQVNVLTGVPAQHTVIPAKFPVTYKDRLFLCGYTEGGEGNRCDFSAPHSPQIFNGQESSNAISESGESQTLYFGGEEELSCAIELYNRIGSNIFDFLIALKNNETYVAYGDGPVFSYSKVSGNVGCPAPYSLVTGEVAFSVSTDVERNIAMWVSYAGPVIFDGAVIYKIPGLETYFDPVSSNYLGRTAIEGAIGFFDQTYGEYNIIIGANWFVYNLKLKRWFLKTTSAAKTPISAWPVRDTYGNQFIYAGLDNGFMVRLENGTSWDGTGIIQSVKTGDFFPTKSLWDVTNIRRLKLVYAGLSNSNSVSVTHYKDTEASGTATLTQDMVAATARIYRATEDVNFTGWSHSLLFTATTDDESKGFQPLGWAVQYSKVRKDE</sequence>
<accession>A0A6M3J4C2</accession>
<dbReference type="Pfam" id="PF13385">
    <property type="entry name" value="Laminin_G_3"/>
    <property type="match status" value="1"/>
</dbReference>
<gene>
    <name evidence="1" type="ORF">MM415B00505_0002</name>
</gene>
<dbReference type="AlphaFoldDB" id="A0A6M3J4C2"/>
<dbReference type="Gene3D" id="2.60.120.200">
    <property type="match status" value="1"/>
</dbReference>
<proteinExistence type="predicted"/>
<protein>
    <submittedName>
        <fullName evidence="1">Putative structural protein</fullName>
    </submittedName>
</protein>
<dbReference type="SUPFAM" id="SSF49899">
    <property type="entry name" value="Concanavalin A-like lectins/glucanases"/>
    <property type="match status" value="1"/>
</dbReference>